<gene>
    <name evidence="2" type="ORF">ABZV61_31620</name>
</gene>
<proteinExistence type="predicted"/>
<dbReference type="Proteomes" id="UP001550044">
    <property type="component" value="Unassembled WGS sequence"/>
</dbReference>
<protein>
    <submittedName>
        <fullName evidence="2">Uncharacterized protein</fullName>
    </submittedName>
</protein>
<feature type="compositionally biased region" description="Basic and acidic residues" evidence="1">
    <location>
        <begin position="27"/>
        <end position="39"/>
    </location>
</feature>
<dbReference type="RefSeq" id="WP_356498790.1">
    <property type="nucleotide sequence ID" value="NZ_JBEXIP010000035.1"/>
</dbReference>
<accession>A0ABV2UHA3</accession>
<keyword evidence="3" id="KW-1185">Reference proteome</keyword>
<sequence length="54" mass="5788">METCHGRTDRGWVRGADLTLRLANHYRPAEPEKSGDAKKAPATITTCAGAPGDH</sequence>
<evidence type="ECO:0000313" key="3">
    <source>
        <dbReference type="Proteomes" id="UP001550044"/>
    </source>
</evidence>
<evidence type="ECO:0000313" key="2">
    <source>
        <dbReference type="EMBL" id="MET8437228.1"/>
    </source>
</evidence>
<name>A0ABV2UHA3_9ACTN</name>
<dbReference type="EMBL" id="JBEXIP010000035">
    <property type="protein sequence ID" value="MET8437228.1"/>
    <property type="molecule type" value="Genomic_DNA"/>
</dbReference>
<evidence type="ECO:0000256" key="1">
    <source>
        <dbReference type="SAM" id="MobiDB-lite"/>
    </source>
</evidence>
<organism evidence="2 3">
    <name type="scientific">Streptomyces sp. 900116325</name>
    <dbReference type="NCBI Taxonomy" id="3154295"/>
    <lineage>
        <taxon>Bacteria</taxon>
        <taxon>Bacillati</taxon>
        <taxon>Actinomycetota</taxon>
        <taxon>Actinomycetes</taxon>
        <taxon>Kitasatosporales</taxon>
        <taxon>Streptomycetaceae</taxon>
        <taxon>Streptomyces</taxon>
    </lineage>
</organism>
<comment type="caution">
    <text evidence="2">The sequence shown here is derived from an EMBL/GenBank/DDBJ whole genome shotgun (WGS) entry which is preliminary data.</text>
</comment>
<reference evidence="2 3" key="1">
    <citation type="submission" date="2024-06" db="EMBL/GenBank/DDBJ databases">
        <title>The Natural Products Discovery Center: Release of the First 8490 Sequenced Strains for Exploring Actinobacteria Biosynthetic Diversity.</title>
        <authorList>
            <person name="Kalkreuter E."/>
            <person name="Kautsar S.A."/>
            <person name="Yang D."/>
            <person name="Bader C.D."/>
            <person name="Teijaro C.N."/>
            <person name="Fluegel L."/>
            <person name="Davis C.M."/>
            <person name="Simpson J.R."/>
            <person name="Lauterbach L."/>
            <person name="Steele A.D."/>
            <person name="Gui C."/>
            <person name="Meng S."/>
            <person name="Li G."/>
            <person name="Viehrig K."/>
            <person name="Ye F."/>
            <person name="Su P."/>
            <person name="Kiefer A.F."/>
            <person name="Nichols A."/>
            <person name="Cepeda A.J."/>
            <person name="Yan W."/>
            <person name="Fan B."/>
            <person name="Jiang Y."/>
            <person name="Adhikari A."/>
            <person name="Zheng C.-J."/>
            <person name="Schuster L."/>
            <person name="Cowan T.M."/>
            <person name="Smanski M.J."/>
            <person name="Chevrette M.G."/>
            <person name="De Carvalho L.P.S."/>
            <person name="Shen B."/>
        </authorList>
    </citation>
    <scope>NUCLEOTIDE SEQUENCE [LARGE SCALE GENOMIC DNA]</scope>
    <source>
        <strain evidence="2 3">NPDC005137</strain>
    </source>
</reference>
<feature type="region of interest" description="Disordered" evidence="1">
    <location>
        <begin position="26"/>
        <end position="54"/>
    </location>
</feature>